<organism evidence="11 12">
    <name type="scientific">Heterostelium pallidum (strain ATCC 26659 / Pp 5 / PN500)</name>
    <name type="common">Cellular slime mold</name>
    <name type="synonym">Polysphondylium pallidum</name>
    <dbReference type="NCBI Taxonomy" id="670386"/>
    <lineage>
        <taxon>Eukaryota</taxon>
        <taxon>Amoebozoa</taxon>
        <taxon>Evosea</taxon>
        <taxon>Eumycetozoa</taxon>
        <taxon>Dictyostelia</taxon>
        <taxon>Acytosteliales</taxon>
        <taxon>Acytosteliaceae</taxon>
        <taxon>Heterostelium</taxon>
    </lineage>
</organism>
<dbReference type="EC" id="3.2.1.51" evidence="3"/>
<dbReference type="InterPro" id="IPR013780">
    <property type="entry name" value="Glyco_hydro_b"/>
</dbReference>
<accession>D3AWU7</accession>
<dbReference type="Gene3D" id="2.60.40.1180">
    <property type="entry name" value="Golgi alpha-mannosidase II"/>
    <property type="match status" value="1"/>
</dbReference>
<dbReference type="InterPro" id="IPR057739">
    <property type="entry name" value="Glyco_hydro_29_N"/>
</dbReference>
<feature type="chain" id="PRO_5016196905" description="alpha-L-fucosidase" evidence="7">
    <location>
        <begin position="25"/>
        <end position="468"/>
    </location>
</feature>
<comment type="caution">
    <text evidence="11">The sequence shown here is derived from an EMBL/GenBank/DDBJ whole genome shotgun (WGS) entry which is preliminary data.</text>
</comment>
<dbReference type="GO" id="GO:0006004">
    <property type="term" value="P:fucose metabolic process"/>
    <property type="evidence" value="ECO:0007669"/>
    <property type="project" value="InterPro"/>
</dbReference>
<keyword evidence="4 7" id="KW-0732">Signal</keyword>
<sequence>MNNKTTRNLFLVFMVILVICGIAAVKLTNNDEVYQSNWDTINVRPIPIWYDQAKFGMGVYSVPAFANKSEPSAEWYWDTWKHDTDGGWTAEYHNRSFGADFTYQDFASMFTAHLFDANKWANLIEKSGAKYVVLTSKHHEGFPLWPSKQAPNWNSVDVGPKRDIVGELSTAIKNKGINMGLYYSLFEWFNPLYLEDKSTGKPPKTENYVDDIMIPQMKDIVNKYEPSIVWTDGEWEEDSDYWKSTEFLTWLFASKVGDKVVVNDRWGKDCRGKNGGFYTGGDRMNPGHLMPHKFENCATISTSWGYNQNEDADTYQSVEKLITTLVETVSCGGNLLLNIGPTKEGVIVVAQQQSLLGIGEWLSINGEGIYSSVPWRVQNDSTSLWYTYNSDSQTLYAFMTGNWPTTNQIQLISPITNSKTAVQLLGYDGPSLSFNPLDNGGLNIKLPLLTPGKYPPHNVYTLKITNVK</sequence>
<evidence type="ECO:0000256" key="3">
    <source>
        <dbReference type="ARBA" id="ARBA00012662"/>
    </source>
</evidence>
<dbReference type="SMART" id="SM00812">
    <property type="entry name" value="Alpha_L_fucos"/>
    <property type="match status" value="1"/>
</dbReference>
<keyword evidence="12" id="KW-1185">Reference proteome</keyword>
<dbReference type="RefSeq" id="XP_020438874.1">
    <property type="nucleotide sequence ID" value="XM_020571600.1"/>
</dbReference>
<dbReference type="InterPro" id="IPR017853">
    <property type="entry name" value="GH"/>
</dbReference>
<proteinExistence type="inferred from homology"/>
<evidence type="ECO:0000313" key="12">
    <source>
        <dbReference type="Proteomes" id="UP000001396"/>
    </source>
</evidence>
<dbReference type="Pfam" id="PF16757">
    <property type="entry name" value="Fucosidase_C"/>
    <property type="match status" value="1"/>
</dbReference>
<dbReference type="InParanoid" id="D3AWU7"/>
<dbReference type="Gene3D" id="3.20.20.80">
    <property type="entry name" value="Glycosidases"/>
    <property type="match status" value="1"/>
</dbReference>
<dbReference type="GO" id="GO:0005764">
    <property type="term" value="C:lysosome"/>
    <property type="evidence" value="ECO:0007669"/>
    <property type="project" value="TreeGrafter"/>
</dbReference>
<evidence type="ECO:0000256" key="7">
    <source>
        <dbReference type="PIRNR" id="PIRNR001092"/>
    </source>
</evidence>
<evidence type="ECO:0000256" key="6">
    <source>
        <dbReference type="ARBA" id="ARBA00023295"/>
    </source>
</evidence>
<dbReference type="InterPro" id="IPR016286">
    <property type="entry name" value="FUC_metazoa-typ"/>
</dbReference>
<evidence type="ECO:0000256" key="8">
    <source>
        <dbReference type="PIRSR" id="PIRSR001092-1"/>
    </source>
</evidence>
<comment type="similarity">
    <text evidence="2 7">Belongs to the glycosyl hydrolase 29 family.</text>
</comment>
<dbReference type="SUPFAM" id="SSF51445">
    <property type="entry name" value="(Trans)glycosidases"/>
    <property type="match status" value="1"/>
</dbReference>
<dbReference type="PIRSF" id="PIRSF001092">
    <property type="entry name" value="Alpha-L-fucosidase"/>
    <property type="match status" value="1"/>
</dbReference>
<keyword evidence="5 7" id="KW-0378">Hydrolase</keyword>
<evidence type="ECO:0000259" key="10">
    <source>
        <dbReference type="Pfam" id="PF16757"/>
    </source>
</evidence>
<gene>
    <name evidence="11" type="ORF">PPL_00575</name>
</gene>
<evidence type="ECO:0000256" key="5">
    <source>
        <dbReference type="ARBA" id="ARBA00022801"/>
    </source>
</evidence>
<evidence type="ECO:0000256" key="4">
    <source>
        <dbReference type="ARBA" id="ARBA00022729"/>
    </source>
</evidence>
<evidence type="ECO:0000313" key="11">
    <source>
        <dbReference type="EMBL" id="EFA86770.1"/>
    </source>
</evidence>
<dbReference type="PANTHER" id="PTHR10030:SF37">
    <property type="entry name" value="ALPHA-L-FUCOSIDASE-RELATED"/>
    <property type="match status" value="1"/>
</dbReference>
<protein>
    <recommendedName>
        <fullName evidence="3">alpha-L-fucosidase</fullName>
        <ecNumber evidence="3">3.2.1.51</ecNumber>
    </recommendedName>
</protein>
<dbReference type="PANTHER" id="PTHR10030">
    <property type="entry name" value="ALPHA-L-FUCOSIDASE"/>
    <property type="match status" value="1"/>
</dbReference>
<feature type="domain" description="Alpha-L-fucosidase C-terminal" evidence="10">
    <location>
        <begin position="378"/>
        <end position="465"/>
    </location>
</feature>
<dbReference type="AlphaFoldDB" id="D3AWU7"/>
<dbReference type="GO" id="GO:0016139">
    <property type="term" value="P:glycoside catabolic process"/>
    <property type="evidence" value="ECO:0007669"/>
    <property type="project" value="TreeGrafter"/>
</dbReference>
<feature type="signal peptide" evidence="7">
    <location>
        <begin position="1"/>
        <end position="24"/>
    </location>
</feature>
<dbReference type="Pfam" id="PF01120">
    <property type="entry name" value="Alpha_L_fucos"/>
    <property type="match status" value="1"/>
</dbReference>
<keyword evidence="6 7" id="KW-0326">Glycosidase</keyword>
<dbReference type="Proteomes" id="UP000001396">
    <property type="component" value="Unassembled WGS sequence"/>
</dbReference>
<dbReference type="GO" id="GO:0004560">
    <property type="term" value="F:alpha-L-fucosidase activity"/>
    <property type="evidence" value="ECO:0007669"/>
    <property type="project" value="UniProtKB-EC"/>
</dbReference>
<dbReference type="EMBL" id="ADBJ01000002">
    <property type="protein sequence ID" value="EFA86770.1"/>
    <property type="molecule type" value="Genomic_DNA"/>
</dbReference>
<dbReference type="InterPro" id="IPR031919">
    <property type="entry name" value="Fucosidase_C"/>
</dbReference>
<evidence type="ECO:0000256" key="2">
    <source>
        <dbReference type="ARBA" id="ARBA00007951"/>
    </source>
</evidence>
<feature type="domain" description="Glycoside hydrolase family 29 N-terminal" evidence="9">
    <location>
        <begin position="23"/>
        <end position="367"/>
    </location>
</feature>
<name>D3AWU7_HETP5</name>
<dbReference type="InterPro" id="IPR000933">
    <property type="entry name" value="Glyco_hydro_29"/>
</dbReference>
<comment type="function">
    <text evidence="1">Alpha-L-fucosidase is responsible for hydrolyzing the alpha-1,6-linked fucose joined to the reducing-end N-acetylglucosamine of the carbohydrate moieties of glycoproteins.</text>
</comment>
<evidence type="ECO:0000259" key="9">
    <source>
        <dbReference type="Pfam" id="PF01120"/>
    </source>
</evidence>
<dbReference type="PRINTS" id="PR00741">
    <property type="entry name" value="GLHYDRLASE29"/>
</dbReference>
<dbReference type="GeneID" id="31356108"/>
<feature type="site" description="May be important for catalysis" evidence="8">
    <location>
        <position position="297"/>
    </location>
</feature>
<reference evidence="11 12" key="1">
    <citation type="journal article" date="2011" name="Genome Res.">
        <title>Phylogeny-wide analysis of social amoeba genomes highlights ancient origins for complex intercellular communication.</title>
        <authorList>
            <person name="Heidel A.J."/>
            <person name="Lawal H.M."/>
            <person name="Felder M."/>
            <person name="Schilde C."/>
            <person name="Helps N.R."/>
            <person name="Tunggal B."/>
            <person name="Rivero F."/>
            <person name="John U."/>
            <person name="Schleicher M."/>
            <person name="Eichinger L."/>
            <person name="Platzer M."/>
            <person name="Noegel A.A."/>
            <person name="Schaap P."/>
            <person name="Gloeckner G."/>
        </authorList>
    </citation>
    <scope>NUCLEOTIDE SEQUENCE [LARGE SCALE GENOMIC DNA]</scope>
    <source>
        <strain evidence="12">ATCC 26659 / Pp 5 / PN500</strain>
    </source>
</reference>
<evidence type="ECO:0000256" key="1">
    <source>
        <dbReference type="ARBA" id="ARBA00004071"/>
    </source>
</evidence>